<evidence type="ECO:0000313" key="14">
    <source>
        <dbReference type="EMBL" id="CAG9769394.1"/>
    </source>
</evidence>
<comment type="subunit">
    <text evidence="12 13">Component of the ubiquinol-cytochrome c oxidoreductase (cytochrome b-c1 complex, complex III, CIII), a multisubunit enzyme composed of 11 subunits. The complex is composed of 3 respiratory subunits cytochrome b, cytochrome c1 and Rieske protein UQCRFS1, 2 core protein subunits UQCRC1/QCR1 and UQCRC2/QCR2, and 6 low-molecular weight protein subunits UQCRH/QCR6, UQCRB/QCR7, UQCRQ/QCR8, UQCR10/QCR9, UQCR11/QCR10 and subunit 9, the cleavage product of Rieske protein UQCRFS1. The complex exists as an obligatory dimer and forms supercomplexes (SCs) in the inner mitochondrial membrane with NADH-ubiquinone oxidoreductase (complex I, CI) and cytochrome c oxidase (complex IV, CIV), resulting in different assemblies (supercomplex SCI(1)III(2)IV(1) and megacomplex MCI(2)III(2)IV(2)). Interacts with UQCC6.</text>
</comment>
<keyword evidence="15" id="KW-1185">Reference proteome</keyword>
<dbReference type="PANTHER" id="PTHR12119">
    <property type="entry name" value="UBIQUINOL-CYTOCHROME C REDUCTASE COMPLEX UBIQUINONE-BINDING PROTEIN QP-C"/>
    <property type="match status" value="1"/>
</dbReference>
<evidence type="ECO:0000313" key="15">
    <source>
        <dbReference type="Proteomes" id="UP001152799"/>
    </source>
</evidence>
<protein>
    <recommendedName>
        <fullName evidence="3 13">Cytochrome b-c1 complex subunit 8</fullName>
    </recommendedName>
    <alternativeName>
        <fullName evidence="13">Complex III subunit 8</fullName>
    </alternativeName>
</protein>
<evidence type="ECO:0000256" key="5">
    <source>
        <dbReference type="ARBA" id="ARBA00022660"/>
    </source>
</evidence>
<dbReference type="GO" id="GO:0045275">
    <property type="term" value="C:respiratory chain complex III"/>
    <property type="evidence" value="ECO:0007669"/>
    <property type="project" value="UniProtKB-UniRule"/>
</dbReference>
<keyword evidence="6 13" id="KW-0812">Transmembrane</keyword>
<dbReference type="GO" id="GO:0006122">
    <property type="term" value="P:mitochondrial electron transport, ubiquinol to cytochrome c"/>
    <property type="evidence" value="ECO:0007669"/>
    <property type="project" value="UniProtKB-UniRule"/>
</dbReference>
<evidence type="ECO:0000256" key="1">
    <source>
        <dbReference type="ARBA" id="ARBA00004434"/>
    </source>
</evidence>
<sequence>MGGDHDLRSYYLSGIVFYRVSSYYLKPKVASMHGITNMIRRMKEEVLYVCPPLALGYLTYLWADEKHVQLGRKDPNDYIHDT</sequence>
<evidence type="ECO:0000256" key="12">
    <source>
        <dbReference type="ARBA" id="ARBA00047105"/>
    </source>
</evidence>
<dbReference type="InterPro" id="IPR004205">
    <property type="entry name" value="Cyt_bc1_su8"/>
</dbReference>
<evidence type="ECO:0000256" key="6">
    <source>
        <dbReference type="ARBA" id="ARBA00022692"/>
    </source>
</evidence>
<keyword evidence="11 13" id="KW-0472">Membrane</keyword>
<comment type="subcellular location">
    <subcellularLocation>
        <location evidence="1 13">Mitochondrion inner membrane</location>
        <topology evidence="1 13">Single-pass membrane protein</topology>
    </subcellularLocation>
</comment>
<dbReference type="Proteomes" id="UP001152799">
    <property type="component" value="Chromosome 5"/>
</dbReference>
<dbReference type="Pfam" id="PF02939">
    <property type="entry name" value="UcrQ"/>
    <property type="match status" value="1"/>
</dbReference>
<dbReference type="EMBL" id="OU892281">
    <property type="protein sequence ID" value="CAG9769394.1"/>
    <property type="molecule type" value="Genomic_DNA"/>
</dbReference>
<evidence type="ECO:0000256" key="13">
    <source>
        <dbReference type="RuleBase" id="RU368118"/>
    </source>
</evidence>
<evidence type="ECO:0000256" key="10">
    <source>
        <dbReference type="ARBA" id="ARBA00023128"/>
    </source>
</evidence>
<comment type="function">
    <text evidence="13">Component of the ubiquinol-cytochrome c oxidoreductase, a multisubunit transmembrane complex that is part of the mitochondrial electron transport chain which drives oxidative phosphorylation. The complex plays an important role in the uptake of multiple carbon sources present in different host niches.</text>
</comment>
<dbReference type="GO" id="GO:0005743">
    <property type="term" value="C:mitochondrial inner membrane"/>
    <property type="evidence" value="ECO:0007669"/>
    <property type="project" value="UniProtKB-SubCell"/>
</dbReference>
<keyword evidence="7 13" id="KW-0999">Mitochondrion inner membrane</keyword>
<reference evidence="14" key="1">
    <citation type="submission" date="2022-01" db="EMBL/GenBank/DDBJ databases">
        <authorList>
            <person name="King R."/>
        </authorList>
    </citation>
    <scope>NUCLEOTIDE SEQUENCE</scope>
</reference>
<evidence type="ECO:0000256" key="7">
    <source>
        <dbReference type="ARBA" id="ARBA00022792"/>
    </source>
</evidence>
<dbReference type="SUPFAM" id="SSF81508">
    <property type="entry name" value="Ubiquinone-binding protein QP-C of cytochrome bc1 complex (Ubiquinol-cytochrome c reductase)"/>
    <property type="match status" value="1"/>
</dbReference>
<keyword evidence="8 13" id="KW-0249">Electron transport</keyword>
<dbReference type="Gene3D" id="1.20.5.210">
    <property type="entry name" value="Cytochrome b-c1 complex subunit 8"/>
    <property type="match status" value="1"/>
</dbReference>
<evidence type="ECO:0000256" key="4">
    <source>
        <dbReference type="ARBA" id="ARBA00022448"/>
    </source>
</evidence>
<gene>
    <name evidence="14" type="ORF">CEUTPL_LOCUS9906</name>
</gene>
<dbReference type="InterPro" id="IPR036642">
    <property type="entry name" value="Cyt_bc1_su8_sf"/>
</dbReference>
<accession>A0A9N9QGH4</accession>
<evidence type="ECO:0000256" key="3">
    <source>
        <dbReference type="ARBA" id="ARBA00016324"/>
    </source>
</evidence>
<dbReference type="AlphaFoldDB" id="A0A9N9QGH4"/>
<feature type="transmembrane region" description="Helical" evidence="13">
    <location>
        <begin position="46"/>
        <end position="63"/>
    </location>
</feature>
<keyword evidence="4 13" id="KW-0813">Transport</keyword>
<dbReference type="OrthoDB" id="6683853at2759"/>
<organism evidence="14 15">
    <name type="scientific">Ceutorhynchus assimilis</name>
    <name type="common">cabbage seed weevil</name>
    <dbReference type="NCBI Taxonomy" id="467358"/>
    <lineage>
        <taxon>Eukaryota</taxon>
        <taxon>Metazoa</taxon>
        <taxon>Ecdysozoa</taxon>
        <taxon>Arthropoda</taxon>
        <taxon>Hexapoda</taxon>
        <taxon>Insecta</taxon>
        <taxon>Pterygota</taxon>
        <taxon>Neoptera</taxon>
        <taxon>Endopterygota</taxon>
        <taxon>Coleoptera</taxon>
        <taxon>Polyphaga</taxon>
        <taxon>Cucujiformia</taxon>
        <taxon>Curculionidae</taxon>
        <taxon>Ceutorhynchinae</taxon>
        <taxon>Ceutorhynchus</taxon>
    </lineage>
</organism>
<comment type="similarity">
    <text evidence="2 13">Belongs to the UQCRQ/QCR8 family.</text>
</comment>
<keyword evidence="5 13" id="KW-0679">Respiratory chain</keyword>
<keyword evidence="9 13" id="KW-1133">Transmembrane helix</keyword>
<evidence type="ECO:0000256" key="2">
    <source>
        <dbReference type="ARBA" id="ARBA00007668"/>
    </source>
</evidence>
<evidence type="ECO:0000256" key="8">
    <source>
        <dbReference type="ARBA" id="ARBA00022982"/>
    </source>
</evidence>
<proteinExistence type="inferred from homology"/>
<dbReference type="PANTHER" id="PTHR12119:SF2">
    <property type="entry name" value="CYTOCHROME B-C1 COMPLEX SUBUNIT 8"/>
    <property type="match status" value="1"/>
</dbReference>
<evidence type="ECO:0000256" key="9">
    <source>
        <dbReference type="ARBA" id="ARBA00022989"/>
    </source>
</evidence>
<name>A0A9N9QGH4_9CUCU</name>
<evidence type="ECO:0000256" key="11">
    <source>
        <dbReference type="ARBA" id="ARBA00023136"/>
    </source>
</evidence>
<keyword evidence="10 13" id="KW-0496">Mitochondrion</keyword>